<evidence type="ECO:0000256" key="5">
    <source>
        <dbReference type="ARBA" id="ARBA00023254"/>
    </source>
</evidence>
<feature type="domain" description="Homologous-pairing protein 2 winged helix" evidence="6">
    <location>
        <begin position="17"/>
        <end position="76"/>
    </location>
</feature>
<keyword evidence="3" id="KW-0233">DNA recombination</keyword>
<dbReference type="GO" id="GO:0007129">
    <property type="term" value="P:homologous chromosome pairing at meiosis"/>
    <property type="evidence" value="ECO:0007669"/>
    <property type="project" value="TreeGrafter"/>
</dbReference>
<comment type="similarity">
    <text evidence="2">Belongs to the HOP2 family.</text>
</comment>
<dbReference type="GO" id="GO:0120230">
    <property type="term" value="F:recombinase activator activity"/>
    <property type="evidence" value="ECO:0007669"/>
    <property type="project" value="TreeGrafter"/>
</dbReference>
<dbReference type="OrthoDB" id="272266at2759"/>
<evidence type="ECO:0000256" key="1">
    <source>
        <dbReference type="ARBA" id="ARBA00004123"/>
    </source>
</evidence>
<proteinExistence type="inferred from homology"/>
<sequence>MSKKVSTTIKKVKDNSEAAELMMEWFERENKPVTAQSLTDALGSRVSKPMVQKNLDELLALGKLQCKDLKKVRFYFLSITPTEAEAALNMPEQQEQLIDEAVLAGERETVEAADTEEKERLIDQLCATIGTIRRKEAMLGELMRRPTAADRAAQAHQVTADIERITEEIDGIVNANRSTPSSTSRDERGDQSVENLALMYHKVRGLWRERKEFTYRLIDTVIGDQFSLEELSEMIGIVTEEESGISFQETCVALPSSLAKPRSF</sequence>
<gene>
    <name evidence="7" type="ORF">STCU_07101</name>
</gene>
<keyword evidence="8" id="KW-1185">Reference proteome</keyword>
<reference evidence="7 8" key="1">
    <citation type="journal article" date="2013" name="PLoS ONE">
        <title>Predicting the Proteins of Angomonas deanei, Strigomonas culicis and Their Respective Endosymbionts Reveals New Aspects of the Trypanosomatidae Family.</title>
        <authorList>
            <person name="Motta M.C."/>
            <person name="Martins A.C."/>
            <person name="de Souza S.S."/>
            <person name="Catta-Preta C.M."/>
            <person name="Silva R."/>
            <person name="Klein C.C."/>
            <person name="de Almeida L.G."/>
            <person name="de Lima Cunha O."/>
            <person name="Ciapina L.P."/>
            <person name="Brocchi M."/>
            <person name="Colabardini A.C."/>
            <person name="de Araujo Lima B."/>
            <person name="Machado C.R."/>
            <person name="de Almeida Soares C.M."/>
            <person name="Probst C.M."/>
            <person name="de Menezes C.B."/>
            <person name="Thompson C.E."/>
            <person name="Bartholomeu D.C."/>
            <person name="Gradia D.F."/>
            <person name="Pavoni D.P."/>
            <person name="Grisard E.C."/>
            <person name="Fantinatti-Garboggini F."/>
            <person name="Marchini F.K."/>
            <person name="Rodrigues-Luiz G.F."/>
            <person name="Wagner G."/>
            <person name="Goldman G.H."/>
            <person name="Fietto J.L."/>
            <person name="Elias M.C."/>
            <person name="Goldman M.H."/>
            <person name="Sagot M.F."/>
            <person name="Pereira M."/>
            <person name="Stoco P.H."/>
            <person name="de Mendonca-Neto R.P."/>
            <person name="Teixeira S.M."/>
            <person name="Maciel T.E."/>
            <person name="de Oliveira Mendes T.A."/>
            <person name="Urmenyi T.P."/>
            <person name="de Souza W."/>
            <person name="Schenkman S."/>
            <person name="de Vasconcelos A.T."/>
        </authorList>
    </citation>
    <scope>NUCLEOTIDE SEQUENCE [LARGE SCALE GENOMIC DNA]</scope>
</reference>
<dbReference type="GO" id="GO:0120231">
    <property type="term" value="C:DNA recombinase auxiliary factor complex"/>
    <property type="evidence" value="ECO:0007669"/>
    <property type="project" value="TreeGrafter"/>
</dbReference>
<dbReference type="GO" id="GO:0000794">
    <property type="term" value="C:condensed nuclear chromosome"/>
    <property type="evidence" value="ECO:0007669"/>
    <property type="project" value="TreeGrafter"/>
</dbReference>
<dbReference type="Pfam" id="PF07106">
    <property type="entry name" value="WHD_TBPIP"/>
    <property type="match status" value="1"/>
</dbReference>
<evidence type="ECO:0000313" key="8">
    <source>
        <dbReference type="Proteomes" id="UP000015354"/>
    </source>
</evidence>
<dbReference type="PANTHER" id="PTHR15938:SF0">
    <property type="entry name" value="HOMOLOGOUS-PAIRING PROTEIN 2 HOMOLOG"/>
    <property type="match status" value="1"/>
</dbReference>
<dbReference type="GO" id="GO:0000709">
    <property type="term" value="P:meiotic joint molecule formation"/>
    <property type="evidence" value="ECO:0007669"/>
    <property type="project" value="TreeGrafter"/>
</dbReference>
<dbReference type="InterPro" id="IPR036388">
    <property type="entry name" value="WH-like_DNA-bd_sf"/>
</dbReference>
<comment type="subcellular location">
    <subcellularLocation>
        <location evidence="1">Nucleus</location>
    </subcellularLocation>
</comment>
<dbReference type="Proteomes" id="UP000015354">
    <property type="component" value="Unassembled WGS sequence"/>
</dbReference>
<dbReference type="GO" id="GO:0010774">
    <property type="term" value="P:meiotic strand invasion involved in reciprocal meiotic recombination"/>
    <property type="evidence" value="ECO:0007669"/>
    <property type="project" value="TreeGrafter"/>
</dbReference>
<dbReference type="PANTHER" id="PTHR15938">
    <property type="entry name" value="TBP-1 INTERACTING PROTEIN"/>
    <property type="match status" value="1"/>
</dbReference>
<evidence type="ECO:0000313" key="7">
    <source>
        <dbReference type="EMBL" id="EPY24596.1"/>
    </source>
</evidence>
<evidence type="ECO:0000256" key="3">
    <source>
        <dbReference type="ARBA" id="ARBA00023172"/>
    </source>
</evidence>
<evidence type="ECO:0000256" key="4">
    <source>
        <dbReference type="ARBA" id="ARBA00023242"/>
    </source>
</evidence>
<dbReference type="InterPro" id="IPR010776">
    <property type="entry name" value="Hop2_WH_dom"/>
</dbReference>
<protein>
    <recommendedName>
        <fullName evidence="6">Homologous-pairing protein 2 winged helix domain-containing protein</fullName>
    </recommendedName>
</protein>
<dbReference type="GO" id="GO:0003690">
    <property type="term" value="F:double-stranded DNA binding"/>
    <property type="evidence" value="ECO:0007669"/>
    <property type="project" value="TreeGrafter"/>
</dbReference>
<dbReference type="Gene3D" id="1.10.10.10">
    <property type="entry name" value="Winged helix-like DNA-binding domain superfamily/Winged helix DNA-binding domain"/>
    <property type="match status" value="1"/>
</dbReference>
<name>S9VC97_9TRYP</name>
<keyword evidence="4" id="KW-0539">Nucleus</keyword>
<evidence type="ECO:0000259" key="6">
    <source>
        <dbReference type="Pfam" id="PF07106"/>
    </source>
</evidence>
<dbReference type="AlphaFoldDB" id="S9VC97"/>
<organism evidence="7 8">
    <name type="scientific">Strigomonas culicis</name>
    <dbReference type="NCBI Taxonomy" id="28005"/>
    <lineage>
        <taxon>Eukaryota</taxon>
        <taxon>Discoba</taxon>
        <taxon>Euglenozoa</taxon>
        <taxon>Kinetoplastea</taxon>
        <taxon>Metakinetoplastina</taxon>
        <taxon>Trypanosomatida</taxon>
        <taxon>Trypanosomatidae</taxon>
        <taxon>Strigomonadinae</taxon>
        <taxon>Strigomonas</taxon>
    </lineage>
</organism>
<comment type="caution">
    <text evidence="7">The sequence shown here is derived from an EMBL/GenBank/DDBJ whole genome shotgun (WGS) entry which is preliminary data.</text>
</comment>
<keyword evidence="5" id="KW-0469">Meiosis</keyword>
<dbReference type="EMBL" id="ATMH01007101">
    <property type="protein sequence ID" value="EPY24596.1"/>
    <property type="molecule type" value="Genomic_DNA"/>
</dbReference>
<accession>S9VC97</accession>
<evidence type="ECO:0000256" key="2">
    <source>
        <dbReference type="ARBA" id="ARBA00007922"/>
    </source>
</evidence>